<organism evidence="6 7">
    <name type="scientific">Johnsonella ignava ATCC 51276</name>
    <dbReference type="NCBI Taxonomy" id="679200"/>
    <lineage>
        <taxon>Bacteria</taxon>
        <taxon>Bacillati</taxon>
        <taxon>Bacillota</taxon>
        <taxon>Clostridia</taxon>
        <taxon>Lachnospirales</taxon>
        <taxon>Lachnospiraceae</taxon>
        <taxon>Johnsonella</taxon>
    </lineage>
</organism>
<dbReference type="Proteomes" id="UP000003011">
    <property type="component" value="Unassembled WGS sequence"/>
</dbReference>
<feature type="transmembrane region" description="Helical" evidence="5">
    <location>
        <begin position="56"/>
        <end position="73"/>
    </location>
</feature>
<dbReference type="InterPro" id="IPR003339">
    <property type="entry name" value="ABC/ECF_trnsptr_transmembrane"/>
</dbReference>
<protein>
    <recommendedName>
        <fullName evidence="8">Cobalt transport protein</fullName>
    </recommendedName>
</protein>
<evidence type="ECO:0000256" key="3">
    <source>
        <dbReference type="ARBA" id="ARBA00022989"/>
    </source>
</evidence>
<evidence type="ECO:0000256" key="2">
    <source>
        <dbReference type="ARBA" id="ARBA00022692"/>
    </source>
</evidence>
<evidence type="ECO:0008006" key="8">
    <source>
        <dbReference type="Google" id="ProtNLM"/>
    </source>
</evidence>
<comment type="subcellular location">
    <subcellularLocation>
        <location evidence="1">Membrane</location>
        <topology evidence="1">Multi-pass membrane protein</topology>
    </subcellularLocation>
</comment>
<dbReference type="CDD" id="cd16914">
    <property type="entry name" value="EcfT"/>
    <property type="match status" value="1"/>
</dbReference>
<dbReference type="PATRIC" id="fig|679200.3.peg.1284"/>
<accession>G5GI16</accession>
<keyword evidence="3 5" id="KW-1133">Transmembrane helix</keyword>
<dbReference type="eggNOG" id="COG0619">
    <property type="taxonomic scope" value="Bacteria"/>
</dbReference>
<dbReference type="AlphaFoldDB" id="G5GI16"/>
<dbReference type="Pfam" id="PF02361">
    <property type="entry name" value="CbiQ"/>
    <property type="match status" value="1"/>
</dbReference>
<dbReference type="OrthoDB" id="3173389at2"/>
<feature type="transmembrane region" description="Helical" evidence="5">
    <location>
        <begin position="21"/>
        <end position="50"/>
    </location>
</feature>
<dbReference type="HOGENOM" id="CLU_076847_2_3_9"/>
<sequence>MFVDNVKRKIQIKPISIGVLMVIYTSIVFFSTMLVYWLMLLFSFVLLIAVKKKKSISLFIFYIILFGLISLVSSKCTISGWIGSIYTMGLIILKLFPLWTLAVILSSFGTSAIIYSLRSLQLPISLCIGVAIFFRFIPEYRAYLSEINEGLKTRNMGLSIIRPIHSLEIYLVPMIYKAFETGEILSCALITKGIEYDCKKTSYEDLSFTWKDYGIILVGLVFLGITIWKKL</sequence>
<dbReference type="EMBL" id="ACZL01000021">
    <property type="protein sequence ID" value="EHI55491.1"/>
    <property type="molecule type" value="Genomic_DNA"/>
</dbReference>
<evidence type="ECO:0000256" key="4">
    <source>
        <dbReference type="ARBA" id="ARBA00023136"/>
    </source>
</evidence>
<keyword evidence="4 5" id="KW-0472">Membrane</keyword>
<feature type="transmembrane region" description="Helical" evidence="5">
    <location>
        <begin position="210"/>
        <end position="228"/>
    </location>
</feature>
<keyword evidence="2 5" id="KW-0812">Transmembrane</keyword>
<dbReference type="STRING" id="679200.HMPREF9333_01206"/>
<gene>
    <name evidence="6" type="ORF">HMPREF9333_01206</name>
</gene>
<dbReference type="GO" id="GO:0005886">
    <property type="term" value="C:plasma membrane"/>
    <property type="evidence" value="ECO:0007669"/>
    <property type="project" value="UniProtKB-ARBA"/>
</dbReference>
<feature type="transmembrane region" description="Helical" evidence="5">
    <location>
        <begin position="120"/>
        <end position="137"/>
    </location>
</feature>
<evidence type="ECO:0000256" key="1">
    <source>
        <dbReference type="ARBA" id="ARBA00004141"/>
    </source>
</evidence>
<evidence type="ECO:0000313" key="7">
    <source>
        <dbReference type="Proteomes" id="UP000003011"/>
    </source>
</evidence>
<dbReference type="RefSeq" id="WP_005540660.1">
    <property type="nucleotide sequence ID" value="NZ_JH378832.1"/>
</dbReference>
<feature type="transmembrane region" description="Helical" evidence="5">
    <location>
        <begin position="85"/>
        <end position="108"/>
    </location>
</feature>
<proteinExistence type="predicted"/>
<evidence type="ECO:0000256" key="5">
    <source>
        <dbReference type="SAM" id="Phobius"/>
    </source>
</evidence>
<keyword evidence="7" id="KW-1185">Reference proteome</keyword>
<name>G5GI16_9FIRM</name>
<reference evidence="6 7" key="1">
    <citation type="submission" date="2011-08" db="EMBL/GenBank/DDBJ databases">
        <title>The Genome Sequence of Johnsonella ignava ATCC 51276.</title>
        <authorList>
            <consortium name="The Broad Institute Genome Sequencing Platform"/>
            <person name="Earl A."/>
            <person name="Ward D."/>
            <person name="Feldgarden M."/>
            <person name="Gevers D."/>
            <person name="Izard J."/>
            <person name="Blanton J.M."/>
            <person name="Baranova O.V."/>
            <person name="Dewhirst F.E."/>
            <person name="Young S.K."/>
            <person name="Zeng Q."/>
            <person name="Gargeya S."/>
            <person name="Fitzgerald M."/>
            <person name="Haas B."/>
            <person name="Abouelleil A."/>
            <person name="Alvarado L."/>
            <person name="Arachchi H.M."/>
            <person name="Berlin A."/>
            <person name="Brown A."/>
            <person name="Chapman S.B."/>
            <person name="Chen Z."/>
            <person name="Dunbar C."/>
            <person name="Freedman E."/>
            <person name="Gearin G."/>
            <person name="Gellesch M."/>
            <person name="Goldberg J."/>
            <person name="Griggs A."/>
            <person name="Gujja S."/>
            <person name="Heiman D."/>
            <person name="Howarth C."/>
            <person name="Larson L."/>
            <person name="Lui A."/>
            <person name="MacDonald P.J.P."/>
            <person name="Montmayeur A."/>
            <person name="Murphy C."/>
            <person name="Neiman D."/>
            <person name="Pearson M."/>
            <person name="Priest M."/>
            <person name="Roberts A."/>
            <person name="Saif S."/>
            <person name="Shea T."/>
            <person name="Shenoy N."/>
            <person name="Sisk P."/>
            <person name="Stolte C."/>
            <person name="Sykes S."/>
            <person name="Wortman J."/>
            <person name="Nusbaum C."/>
            <person name="Birren B."/>
        </authorList>
    </citation>
    <scope>NUCLEOTIDE SEQUENCE [LARGE SCALE GENOMIC DNA]</scope>
    <source>
        <strain evidence="6 7">ATCC 51276</strain>
    </source>
</reference>
<comment type="caution">
    <text evidence="6">The sequence shown here is derived from an EMBL/GenBank/DDBJ whole genome shotgun (WGS) entry which is preliminary data.</text>
</comment>
<evidence type="ECO:0000313" key="6">
    <source>
        <dbReference type="EMBL" id="EHI55491.1"/>
    </source>
</evidence>